<dbReference type="GO" id="GO:0022857">
    <property type="term" value="F:transmembrane transporter activity"/>
    <property type="evidence" value="ECO:0007669"/>
    <property type="project" value="InterPro"/>
</dbReference>
<dbReference type="RefSeq" id="WP_009429181.1">
    <property type="nucleotide sequence ID" value="NZ_JH414506.1"/>
</dbReference>
<proteinExistence type="predicted"/>
<dbReference type="PANTHER" id="PTHR47089:SF1">
    <property type="entry name" value="GUANOSINE ABC TRANSPORTER PERMEASE PROTEIN NUPP"/>
    <property type="match status" value="1"/>
</dbReference>
<feature type="transmembrane region" description="Helical" evidence="6">
    <location>
        <begin position="321"/>
        <end position="342"/>
    </location>
</feature>
<evidence type="ECO:0000313" key="8">
    <source>
        <dbReference type="Proteomes" id="UP000003527"/>
    </source>
</evidence>
<feature type="transmembrane region" description="Helical" evidence="6">
    <location>
        <begin position="236"/>
        <end position="259"/>
    </location>
</feature>
<dbReference type="GO" id="GO:0005886">
    <property type="term" value="C:plasma membrane"/>
    <property type="evidence" value="ECO:0007669"/>
    <property type="project" value="UniProtKB-SubCell"/>
</dbReference>
<evidence type="ECO:0000256" key="3">
    <source>
        <dbReference type="ARBA" id="ARBA00022692"/>
    </source>
</evidence>
<keyword evidence="8" id="KW-1185">Reference proteome</keyword>
<dbReference type="HOGENOM" id="CLU_040769_0_3_9"/>
<dbReference type="CDD" id="cd06580">
    <property type="entry name" value="TM_PBP1_transp_TpRbsC_like"/>
    <property type="match status" value="1"/>
</dbReference>
<feature type="transmembrane region" description="Helical" evidence="6">
    <location>
        <begin position="117"/>
        <end position="138"/>
    </location>
</feature>
<feature type="transmembrane region" description="Helical" evidence="6">
    <location>
        <begin position="147"/>
        <end position="165"/>
    </location>
</feature>
<evidence type="ECO:0000256" key="1">
    <source>
        <dbReference type="ARBA" id="ARBA00004651"/>
    </source>
</evidence>
<evidence type="ECO:0008006" key="9">
    <source>
        <dbReference type="Google" id="ProtNLM"/>
    </source>
</evidence>
<evidence type="ECO:0000313" key="7">
    <source>
        <dbReference type="EMBL" id="EHL14396.1"/>
    </source>
</evidence>
<keyword evidence="5 6" id="KW-0472">Membrane</keyword>
<dbReference type="AlphaFoldDB" id="G9WR60"/>
<evidence type="ECO:0000256" key="6">
    <source>
        <dbReference type="SAM" id="Phobius"/>
    </source>
</evidence>
<keyword evidence="3 6" id="KW-0812">Transmembrane</keyword>
<dbReference type="Proteomes" id="UP000003527">
    <property type="component" value="Unassembled WGS sequence"/>
</dbReference>
<comment type="subcellular location">
    <subcellularLocation>
        <location evidence="1">Cell membrane</location>
        <topology evidence="1">Multi-pass membrane protein</topology>
    </subcellularLocation>
</comment>
<evidence type="ECO:0000256" key="2">
    <source>
        <dbReference type="ARBA" id="ARBA00022475"/>
    </source>
</evidence>
<gene>
    <name evidence="7" type="ORF">HMPREF9624_01576</name>
</gene>
<dbReference type="Pfam" id="PF02653">
    <property type="entry name" value="BPD_transp_2"/>
    <property type="match status" value="1"/>
</dbReference>
<evidence type="ECO:0000256" key="5">
    <source>
        <dbReference type="ARBA" id="ARBA00023136"/>
    </source>
</evidence>
<comment type="caution">
    <text evidence="7">The sequence shown here is derived from an EMBL/GenBank/DDBJ whole genome shotgun (WGS) entry which is preliminary data.</text>
</comment>
<feature type="transmembrane region" description="Helical" evidence="6">
    <location>
        <begin position="197"/>
        <end position="215"/>
    </location>
</feature>
<dbReference type="PANTHER" id="PTHR47089">
    <property type="entry name" value="ABC TRANSPORTER, PERMEASE PROTEIN"/>
    <property type="match status" value="1"/>
</dbReference>
<protein>
    <recommendedName>
        <fullName evidence="9">ABC transporter permease</fullName>
    </recommendedName>
</protein>
<evidence type="ECO:0000256" key="4">
    <source>
        <dbReference type="ARBA" id="ARBA00022989"/>
    </source>
</evidence>
<accession>G9WR60</accession>
<dbReference type="InterPro" id="IPR001851">
    <property type="entry name" value="ABC_transp_permease"/>
</dbReference>
<keyword evidence="2" id="KW-1003">Cell membrane</keyword>
<dbReference type="EMBL" id="AFZD01000002">
    <property type="protein sequence ID" value="EHL14396.1"/>
    <property type="molecule type" value="Genomic_DNA"/>
</dbReference>
<name>G9WR60_9FIRM</name>
<feature type="transmembrane region" description="Helical" evidence="6">
    <location>
        <begin position="21"/>
        <end position="40"/>
    </location>
</feature>
<reference evidence="7 8" key="1">
    <citation type="submission" date="2011-08" db="EMBL/GenBank/DDBJ databases">
        <title>The Genome Sequence of Oribacterium sp. ACB7.</title>
        <authorList>
            <consortium name="The Broad Institute Genome Sequencing Platform"/>
            <person name="Earl A."/>
            <person name="Ward D."/>
            <person name="Feldgarden M."/>
            <person name="Gevers D."/>
            <person name="Sizova M."/>
            <person name="Hazen A."/>
            <person name="Epstein S."/>
            <person name="Young S.K."/>
            <person name="Zeng Q."/>
            <person name="Gargeya S."/>
            <person name="Fitzgerald M."/>
            <person name="Haas B."/>
            <person name="Abouelleil A."/>
            <person name="Alvarado L."/>
            <person name="Arachchi H.M."/>
            <person name="Berlin A."/>
            <person name="Brown A."/>
            <person name="Chapman S.B."/>
            <person name="Chen Z."/>
            <person name="Dunbar C."/>
            <person name="Freedman E."/>
            <person name="Gearin G."/>
            <person name="Gellesch M."/>
            <person name="Goldberg J."/>
            <person name="Griggs A."/>
            <person name="Gujja S."/>
            <person name="Heiman D."/>
            <person name="Howarth C."/>
            <person name="Larson L."/>
            <person name="Lui A."/>
            <person name="MacDonald P.J.P."/>
            <person name="Montmayeur A."/>
            <person name="Murphy C."/>
            <person name="Neiman D."/>
            <person name="Pearson M."/>
            <person name="Priest M."/>
            <person name="Roberts A."/>
            <person name="Saif S."/>
            <person name="Shea T."/>
            <person name="Shenoy N."/>
            <person name="Sisk P."/>
            <person name="Stolte C."/>
            <person name="Sykes S."/>
            <person name="Wortman J."/>
            <person name="Nusbaum C."/>
            <person name="Birren B."/>
        </authorList>
    </citation>
    <scope>NUCLEOTIDE SEQUENCE [LARGE SCALE GENOMIC DNA]</scope>
    <source>
        <strain evidence="7 8">ACB7</strain>
    </source>
</reference>
<organism evidence="7 8">
    <name type="scientific">Oribacterium asaccharolyticum ACB7</name>
    <dbReference type="NCBI Taxonomy" id="796944"/>
    <lineage>
        <taxon>Bacteria</taxon>
        <taxon>Bacillati</taxon>
        <taxon>Bacillota</taxon>
        <taxon>Clostridia</taxon>
        <taxon>Lachnospirales</taxon>
        <taxon>Lachnospiraceae</taxon>
        <taxon>Oribacterium</taxon>
    </lineage>
</organism>
<dbReference type="PATRIC" id="fig|796944.3.peg.74"/>
<feature type="transmembrane region" description="Helical" evidence="6">
    <location>
        <begin position="94"/>
        <end position="111"/>
    </location>
</feature>
<keyword evidence="4 6" id="KW-1133">Transmembrane helix</keyword>
<feature type="transmembrane region" description="Helical" evidence="6">
    <location>
        <begin position="60"/>
        <end position="82"/>
    </location>
</feature>
<sequence length="362" mass="39658">MAMNMNAKVDRYNRYFSIIRFVVAVFIAFFISFVIMAFSTEHPFSALLNLFIGPFTTLRRFSTVLETAIPLTFAGLSVCVMFKARQFNLASEGGFFLGALTSAIVAIYMPLPPVLSIILALFLAGIVGSLVCGIPGICKVKWNSSELVLSLMLNYVALYIGTFIFNQVAKDPSSAYSASFPFREGVNLGNLIPKTRLHYGIFLVAVFVVFTWQFIYKTKWGMKLRIVGENLKFGKYVGIGTTGIIMMSQLLGGFIAGVGGGAEMLGMYSRFQWSALPGYGFDGVVLNILAKENPAYIPIAAFAVAYLRIGADYMYKKSDVASEIVAIIEALVIVLVAANAFLEKYHHKVITRVTAGDKGGKE</sequence>